<dbReference type="Proteomes" id="UP000834106">
    <property type="component" value="Chromosome 1"/>
</dbReference>
<dbReference type="InterPro" id="IPR029058">
    <property type="entry name" value="AB_hydrolase_fold"/>
</dbReference>
<evidence type="ECO:0008006" key="3">
    <source>
        <dbReference type="Google" id="ProtNLM"/>
    </source>
</evidence>
<protein>
    <recommendedName>
        <fullName evidence="3">Alpha/beta hydrolase fold-3 domain-containing protein</fullName>
    </recommendedName>
</protein>
<organism evidence="1 2">
    <name type="scientific">Fraxinus pennsylvanica</name>
    <dbReference type="NCBI Taxonomy" id="56036"/>
    <lineage>
        <taxon>Eukaryota</taxon>
        <taxon>Viridiplantae</taxon>
        <taxon>Streptophyta</taxon>
        <taxon>Embryophyta</taxon>
        <taxon>Tracheophyta</taxon>
        <taxon>Spermatophyta</taxon>
        <taxon>Magnoliopsida</taxon>
        <taxon>eudicotyledons</taxon>
        <taxon>Gunneridae</taxon>
        <taxon>Pentapetalae</taxon>
        <taxon>asterids</taxon>
        <taxon>lamiids</taxon>
        <taxon>Lamiales</taxon>
        <taxon>Oleaceae</taxon>
        <taxon>Oleeae</taxon>
        <taxon>Fraxinus</taxon>
    </lineage>
</organism>
<dbReference type="AlphaFoldDB" id="A0AAD1YQC9"/>
<dbReference type="Gene3D" id="3.40.50.1820">
    <property type="entry name" value="alpha/beta hydrolase"/>
    <property type="match status" value="1"/>
</dbReference>
<proteinExistence type="predicted"/>
<evidence type="ECO:0000313" key="2">
    <source>
        <dbReference type="Proteomes" id="UP000834106"/>
    </source>
</evidence>
<keyword evidence="2" id="KW-1185">Reference proteome</keyword>
<gene>
    <name evidence="1" type="ORF">FPE_LOCUS1889</name>
</gene>
<sequence length="140" mass="16226">MQITEATFLDKYNCKSDCWFSHHPGSQPCGNSAKLNLEYIEILYSNHEFSNPFTFEFEKVRRSSRLFVADCEGDPMTDRSREFVRKLKFLNVSVVHIFNPGDFHGLEMYNKTDALALFEAVKNFIYSTRGAEVEVSRASY</sequence>
<reference evidence="1" key="1">
    <citation type="submission" date="2023-05" db="EMBL/GenBank/DDBJ databases">
        <authorList>
            <person name="Huff M."/>
        </authorList>
    </citation>
    <scope>NUCLEOTIDE SEQUENCE</scope>
</reference>
<accession>A0AAD1YQC9</accession>
<dbReference type="SUPFAM" id="SSF53474">
    <property type="entry name" value="alpha/beta-Hydrolases"/>
    <property type="match status" value="1"/>
</dbReference>
<evidence type="ECO:0000313" key="1">
    <source>
        <dbReference type="EMBL" id="CAI9754458.1"/>
    </source>
</evidence>
<name>A0AAD1YQC9_9LAMI</name>
<dbReference type="EMBL" id="OU503036">
    <property type="protein sequence ID" value="CAI9754458.1"/>
    <property type="molecule type" value="Genomic_DNA"/>
</dbReference>